<evidence type="ECO:0000313" key="2">
    <source>
        <dbReference type="Proteomes" id="UP000515237"/>
    </source>
</evidence>
<evidence type="ECO:0000313" key="1">
    <source>
        <dbReference type="EMBL" id="QNF35771.1"/>
    </source>
</evidence>
<keyword evidence="2" id="KW-1185">Reference proteome</keyword>
<organism evidence="1 2">
    <name type="scientific">Adhaeribacter swui</name>
    <dbReference type="NCBI Taxonomy" id="2086471"/>
    <lineage>
        <taxon>Bacteria</taxon>
        <taxon>Pseudomonadati</taxon>
        <taxon>Bacteroidota</taxon>
        <taxon>Cytophagia</taxon>
        <taxon>Cytophagales</taxon>
        <taxon>Hymenobacteraceae</taxon>
        <taxon>Adhaeribacter</taxon>
    </lineage>
</organism>
<dbReference type="KEGG" id="aswu:HUW51_08290"/>
<dbReference type="Proteomes" id="UP000515237">
    <property type="component" value="Chromosome"/>
</dbReference>
<name>A0A7G7GF37_9BACT</name>
<reference evidence="1 2" key="1">
    <citation type="journal article" date="2018" name="Int. J. Syst. Evol. Microbiol.">
        <title>Adhaeribacter swui sp. nov., isolated from wet mud.</title>
        <authorList>
            <person name="Kim D.U."/>
            <person name="Kim K.W."/>
            <person name="Kang M.S."/>
            <person name="Kim J.Y."/>
            <person name="Jang J.H."/>
            <person name="Kim M.K."/>
        </authorList>
    </citation>
    <scope>NUCLEOTIDE SEQUENCE [LARGE SCALE GENOMIC DNA]</scope>
    <source>
        <strain evidence="1 2">KCTC 52873</strain>
    </source>
</reference>
<gene>
    <name evidence="1" type="ORF">HUW51_08290</name>
</gene>
<accession>A0A7G7GF37</accession>
<dbReference type="AlphaFoldDB" id="A0A7G7GF37"/>
<proteinExistence type="predicted"/>
<sequence length="87" mass="10389">MYFSPSLEIENTYNKHGVSISIVGDVEDYEFYIFYKRPKIKKYFFGLFQKLNEKYFTGRTNQTKYDALLAIKALLDNNLELLRTKWG</sequence>
<protein>
    <submittedName>
        <fullName evidence="1">Uncharacterized protein</fullName>
    </submittedName>
</protein>
<dbReference type="EMBL" id="CP055156">
    <property type="protein sequence ID" value="QNF35771.1"/>
    <property type="molecule type" value="Genomic_DNA"/>
</dbReference>